<proteinExistence type="predicted"/>
<keyword evidence="3" id="KW-1185">Reference proteome</keyword>
<organism evidence="2 3">
    <name type="scientific">Immersiella caudata</name>
    <dbReference type="NCBI Taxonomy" id="314043"/>
    <lineage>
        <taxon>Eukaryota</taxon>
        <taxon>Fungi</taxon>
        <taxon>Dikarya</taxon>
        <taxon>Ascomycota</taxon>
        <taxon>Pezizomycotina</taxon>
        <taxon>Sordariomycetes</taxon>
        <taxon>Sordariomycetidae</taxon>
        <taxon>Sordariales</taxon>
        <taxon>Lasiosphaeriaceae</taxon>
        <taxon>Immersiella</taxon>
    </lineage>
</organism>
<name>A0AA39XCL6_9PEZI</name>
<protein>
    <submittedName>
        <fullName evidence="2">Uncharacterized protein</fullName>
    </submittedName>
</protein>
<accession>A0AA39XCL6</accession>
<dbReference type="EMBL" id="JAULSU010000001">
    <property type="protein sequence ID" value="KAK0631469.1"/>
    <property type="molecule type" value="Genomic_DNA"/>
</dbReference>
<feature type="compositionally biased region" description="Basic and acidic residues" evidence="1">
    <location>
        <begin position="1"/>
        <end position="15"/>
    </location>
</feature>
<evidence type="ECO:0000313" key="2">
    <source>
        <dbReference type="EMBL" id="KAK0631469.1"/>
    </source>
</evidence>
<evidence type="ECO:0000256" key="1">
    <source>
        <dbReference type="SAM" id="MobiDB-lite"/>
    </source>
</evidence>
<reference evidence="2" key="1">
    <citation type="submission" date="2023-06" db="EMBL/GenBank/DDBJ databases">
        <title>Genome-scale phylogeny and comparative genomics of the fungal order Sordariales.</title>
        <authorList>
            <consortium name="Lawrence Berkeley National Laboratory"/>
            <person name="Hensen N."/>
            <person name="Bonometti L."/>
            <person name="Westerberg I."/>
            <person name="Brannstrom I.O."/>
            <person name="Guillou S."/>
            <person name="Cros-Aarteil S."/>
            <person name="Calhoun S."/>
            <person name="Haridas S."/>
            <person name="Kuo A."/>
            <person name="Mondo S."/>
            <person name="Pangilinan J."/>
            <person name="Riley R."/>
            <person name="Labutti K."/>
            <person name="Andreopoulos B."/>
            <person name="Lipzen A."/>
            <person name="Chen C."/>
            <person name="Yanf M."/>
            <person name="Daum C."/>
            <person name="Ng V."/>
            <person name="Clum A."/>
            <person name="Steindorff A."/>
            <person name="Ohm R."/>
            <person name="Martin F."/>
            <person name="Silar P."/>
            <person name="Natvig D."/>
            <person name="Lalanne C."/>
            <person name="Gautier V."/>
            <person name="Ament-Velasquez S.L."/>
            <person name="Kruys A."/>
            <person name="Hutchinson M.I."/>
            <person name="Powell A.J."/>
            <person name="Barry K."/>
            <person name="Miller A.N."/>
            <person name="Grigoriev I.V."/>
            <person name="Debuchy R."/>
            <person name="Gladieux P."/>
            <person name="Thoren M.H."/>
            <person name="Johannesson H."/>
        </authorList>
    </citation>
    <scope>NUCLEOTIDE SEQUENCE</scope>
    <source>
        <strain evidence="2">CBS 606.72</strain>
    </source>
</reference>
<dbReference type="AlphaFoldDB" id="A0AA39XCL6"/>
<dbReference type="Proteomes" id="UP001175000">
    <property type="component" value="Unassembled WGS sequence"/>
</dbReference>
<sequence length="197" mass="22490">MSHDDTHGTPHEPRYHIPNFNPVRDSEEADAYYNAAFWDSDTDSLKYHDAELDSESDFGEAARLFAHECFNKDDLAPMIFVSDPDGKVERVYSPIPEEVENKRHMLEDEIVSLMASTSWNQHSFVDDGGLMNTYANLFIQRDDDHVTLPGCNWKLFSRRSIVDYGDGPDIRVTDPDGVCRWPDDCAYYAESISSGRV</sequence>
<feature type="region of interest" description="Disordered" evidence="1">
    <location>
        <begin position="1"/>
        <end position="21"/>
    </location>
</feature>
<evidence type="ECO:0000313" key="3">
    <source>
        <dbReference type="Proteomes" id="UP001175000"/>
    </source>
</evidence>
<comment type="caution">
    <text evidence="2">The sequence shown here is derived from an EMBL/GenBank/DDBJ whole genome shotgun (WGS) entry which is preliminary data.</text>
</comment>
<gene>
    <name evidence="2" type="ORF">B0T14DRAFT_559264</name>
</gene>